<dbReference type="EMBL" id="KV454297">
    <property type="protein sequence ID" value="ODQ71786.1"/>
    <property type="molecule type" value="Genomic_DNA"/>
</dbReference>
<evidence type="ECO:0000313" key="3">
    <source>
        <dbReference type="Proteomes" id="UP000094385"/>
    </source>
</evidence>
<feature type="region of interest" description="Disordered" evidence="1">
    <location>
        <begin position="216"/>
        <end position="241"/>
    </location>
</feature>
<keyword evidence="3" id="KW-1185">Reference proteome</keyword>
<accession>A0A1E3Q296</accession>
<protein>
    <submittedName>
        <fullName evidence="2">Uncharacterized protein</fullName>
    </submittedName>
</protein>
<reference evidence="2 3" key="1">
    <citation type="journal article" date="2016" name="Proc. Natl. Acad. Sci. U.S.A.">
        <title>Comparative genomics of biotechnologically important yeasts.</title>
        <authorList>
            <person name="Riley R."/>
            <person name="Haridas S."/>
            <person name="Wolfe K.H."/>
            <person name="Lopes M.R."/>
            <person name="Hittinger C.T."/>
            <person name="Goeker M."/>
            <person name="Salamov A.A."/>
            <person name="Wisecaver J.H."/>
            <person name="Long T.M."/>
            <person name="Calvey C.H."/>
            <person name="Aerts A.L."/>
            <person name="Barry K.W."/>
            <person name="Choi C."/>
            <person name="Clum A."/>
            <person name="Coughlan A.Y."/>
            <person name="Deshpande S."/>
            <person name="Douglass A.P."/>
            <person name="Hanson S.J."/>
            <person name="Klenk H.-P."/>
            <person name="LaButti K.M."/>
            <person name="Lapidus A."/>
            <person name="Lindquist E.A."/>
            <person name="Lipzen A.M."/>
            <person name="Meier-Kolthoff J.P."/>
            <person name="Ohm R.A."/>
            <person name="Otillar R.P."/>
            <person name="Pangilinan J.L."/>
            <person name="Peng Y."/>
            <person name="Rokas A."/>
            <person name="Rosa C.A."/>
            <person name="Scheuner C."/>
            <person name="Sibirny A.A."/>
            <person name="Slot J.C."/>
            <person name="Stielow J.B."/>
            <person name="Sun H."/>
            <person name="Kurtzman C.P."/>
            <person name="Blackwell M."/>
            <person name="Grigoriev I.V."/>
            <person name="Jeffries T.W."/>
        </authorList>
    </citation>
    <scope>NUCLEOTIDE SEQUENCE [LARGE SCALE GENOMIC DNA]</scope>
    <source>
        <strain evidence="2 3">NRRL Y-11557</strain>
    </source>
</reference>
<gene>
    <name evidence="2" type="ORF">LIPSTDRAFT_5006</name>
</gene>
<dbReference type="AlphaFoldDB" id="A0A1E3Q296"/>
<evidence type="ECO:0000313" key="2">
    <source>
        <dbReference type="EMBL" id="ODQ71786.1"/>
    </source>
</evidence>
<sequence>MRKRFRISRTDQQQSDNETARIETRDTFLAQVDRDVNDEDDDRFLDEDSVIEEDMHVEAEGCPIFRKPARNSSILYVQEGPKEVYEDGRRNLRRNVSMGLLSNYNFTVASDANVSARISKGRSTNHRHSLQELVAKVESCMKENMSKTEMNQRTVLLALGYRGPYICIKGTIASSESSESSALSSQEVISLDDGIGYSANKSYECKEGSVEGQFGKRVRRMEYDDSEGNEAGDNNQTQGLI</sequence>
<feature type="compositionally biased region" description="Polar residues" evidence="1">
    <location>
        <begin position="232"/>
        <end position="241"/>
    </location>
</feature>
<feature type="region of interest" description="Disordered" evidence="1">
    <location>
        <begin position="1"/>
        <end position="23"/>
    </location>
</feature>
<organism evidence="2 3">
    <name type="scientific">Lipomyces starkeyi NRRL Y-11557</name>
    <dbReference type="NCBI Taxonomy" id="675824"/>
    <lineage>
        <taxon>Eukaryota</taxon>
        <taxon>Fungi</taxon>
        <taxon>Dikarya</taxon>
        <taxon>Ascomycota</taxon>
        <taxon>Saccharomycotina</taxon>
        <taxon>Lipomycetes</taxon>
        <taxon>Lipomycetales</taxon>
        <taxon>Lipomycetaceae</taxon>
        <taxon>Lipomyces</taxon>
    </lineage>
</organism>
<evidence type="ECO:0000256" key="1">
    <source>
        <dbReference type="SAM" id="MobiDB-lite"/>
    </source>
</evidence>
<dbReference type="Proteomes" id="UP000094385">
    <property type="component" value="Unassembled WGS sequence"/>
</dbReference>
<name>A0A1E3Q296_LIPST</name>
<proteinExistence type="predicted"/>